<dbReference type="PANTHER" id="PTHR48207">
    <property type="entry name" value="SUCCINATE--HYDROXYMETHYLGLUTARATE COA-TRANSFERASE"/>
    <property type="match status" value="1"/>
</dbReference>
<dbReference type="PANTHER" id="PTHR48207:SF3">
    <property type="entry name" value="SUCCINATE--HYDROXYMETHYLGLUTARATE COA-TRANSFERASE"/>
    <property type="match status" value="1"/>
</dbReference>
<reference evidence="2 3" key="1">
    <citation type="submission" date="2019-09" db="EMBL/GenBank/DDBJ databases">
        <title>NBRP : Genome information of microbial organism related human and environment.</title>
        <authorList>
            <person name="Hattori M."/>
            <person name="Oshima K."/>
            <person name="Inaba H."/>
            <person name="Suda W."/>
            <person name="Sakamoto M."/>
            <person name="Iino T."/>
            <person name="Kitahara M."/>
            <person name="Oshida Y."/>
            <person name="Iida T."/>
            <person name="Kudo T."/>
            <person name="Itoh T."/>
            <person name="Ohkuma M."/>
        </authorList>
    </citation>
    <scope>NUCLEOTIDE SEQUENCE [LARGE SCALE GENOMIC DNA]</scope>
    <source>
        <strain evidence="2 3">Q-1</strain>
    </source>
</reference>
<dbReference type="Proteomes" id="UP000324996">
    <property type="component" value="Unassembled WGS sequence"/>
</dbReference>
<dbReference type="Gene3D" id="3.40.50.10540">
    <property type="entry name" value="Crotonobetainyl-coa:carnitine coa-transferase, domain 1"/>
    <property type="match status" value="1"/>
</dbReference>
<accession>A0A5A7N931</accession>
<dbReference type="AlphaFoldDB" id="A0A5A7N931"/>
<dbReference type="InterPro" id="IPR044855">
    <property type="entry name" value="CoA-Trfase_III_dom3_sf"/>
</dbReference>
<protein>
    <recommendedName>
        <fullName evidence="4">CoA transferase</fullName>
    </recommendedName>
</protein>
<dbReference type="Pfam" id="PF02515">
    <property type="entry name" value="CoA_transf_3"/>
    <property type="match status" value="1"/>
</dbReference>
<name>A0A5A7N931_9PROT</name>
<dbReference type="RefSeq" id="WP_042087394.1">
    <property type="nucleotide sequence ID" value="NZ_BKCN01000004.1"/>
</dbReference>
<dbReference type="GO" id="GO:0008410">
    <property type="term" value="F:CoA-transferase activity"/>
    <property type="evidence" value="ECO:0007669"/>
    <property type="project" value="TreeGrafter"/>
</dbReference>
<dbReference type="Gene3D" id="3.30.1540.10">
    <property type="entry name" value="formyl-coa transferase, domain 3"/>
    <property type="match status" value="1"/>
</dbReference>
<evidence type="ECO:0000256" key="1">
    <source>
        <dbReference type="ARBA" id="ARBA00022679"/>
    </source>
</evidence>
<evidence type="ECO:0008006" key="4">
    <source>
        <dbReference type="Google" id="ProtNLM"/>
    </source>
</evidence>
<keyword evidence="3" id="KW-1185">Reference proteome</keyword>
<comment type="caution">
    <text evidence="2">The sequence shown here is derived from an EMBL/GenBank/DDBJ whole genome shotgun (WGS) entry which is preliminary data.</text>
</comment>
<sequence>MTGALSNLRVLDLSRVLAGPWAGQILGDLGADVIKVERPITGDDTRSWGPPYLKDKDGKDREAAYYLGANRNKRSICVDLAHPDGQAIIRNLVAKSDILIENYKLGNLARFGLDYESLSAINPGLVYCSITGFGQSGPYADQAGYDFIVQGLSGLMSVTGKPDGPPTKVGAAVADLTTAMYGVIGILAALRHRDQTGEGQHVDMALFDTQMGWLANQNMNYLIGGESPKRIGNAHLNIVPYQDFETSDGYIIVCVGNDRQFKRFCDALGAPELARNPSFETNDLRVRHRDLLVPQLAEIIRRESTEHWLSKLLAVNVPHGPINSIAQAFADPQARFRQMRVDMAHPLGVDVPTVACPIHLSKTPVSYRLPPPLLGADSDAILEEIGIDEAARASLREKGAIG</sequence>
<organism evidence="2 3">
    <name type="scientific">Iodidimonas nitroreducens</name>
    <dbReference type="NCBI Taxonomy" id="1236968"/>
    <lineage>
        <taxon>Bacteria</taxon>
        <taxon>Pseudomonadati</taxon>
        <taxon>Pseudomonadota</taxon>
        <taxon>Alphaproteobacteria</taxon>
        <taxon>Iodidimonadales</taxon>
        <taxon>Iodidimonadaceae</taxon>
        <taxon>Iodidimonas</taxon>
    </lineage>
</organism>
<gene>
    <name evidence="2" type="ORF">JCM17846_12510</name>
</gene>
<dbReference type="InterPro" id="IPR050483">
    <property type="entry name" value="CoA-transferase_III_domain"/>
</dbReference>
<dbReference type="InterPro" id="IPR023606">
    <property type="entry name" value="CoA-Trfase_III_dom_1_sf"/>
</dbReference>
<proteinExistence type="predicted"/>
<evidence type="ECO:0000313" key="2">
    <source>
        <dbReference type="EMBL" id="GER03569.1"/>
    </source>
</evidence>
<evidence type="ECO:0000313" key="3">
    <source>
        <dbReference type="Proteomes" id="UP000324996"/>
    </source>
</evidence>
<keyword evidence="1" id="KW-0808">Transferase</keyword>
<dbReference type="InterPro" id="IPR003673">
    <property type="entry name" value="CoA-Trfase_fam_III"/>
</dbReference>
<dbReference type="EMBL" id="BKCN01000004">
    <property type="protein sequence ID" value="GER03569.1"/>
    <property type="molecule type" value="Genomic_DNA"/>
</dbReference>
<dbReference type="SUPFAM" id="SSF89796">
    <property type="entry name" value="CoA-transferase family III (CaiB/BaiF)"/>
    <property type="match status" value="1"/>
</dbReference>